<sequence length="432" mass="47072">MRLGGRIAAAIEILDDIARRHRPVADALKDWGLSHRFAGSGDRAAIGNIVYDVLRRKRSLGWRMEDDSVRALVFAAVLDGLDMDEKELATKLDGDRFAPDMPSADDLAAFRTRDLSTAPGAVRADVPDWLAAHFEQAFGEGWTDEAAALSARPPLDMRVNTLKVDREKLVKALAPFAAEPSPFSPHGLRIAPIEGAGRHPNVQVEAAFQKGWFEIQDEGSQIVSLLAGARPGQQVLDFCAGAGGKSLALAANMENTGQIHAYDSDRQRLAPIHDRLKRAEARNVQIHAPRDDLADLVGKMDLVLVDAPCTGTGTWRRRPDAKWRLSDRQLDKRMAEQDAVFDQAARFVKPGGHLVYITCSLLPPENEARVAAFLDRQGDTFKVADATAAWDTALPEAPKAYLAKLLGGGTALTLTPRTSGTDGFFFAMLERA</sequence>
<dbReference type="InterPro" id="IPR054728">
    <property type="entry name" value="RsmB-like_ferredoxin"/>
</dbReference>
<dbReference type="GO" id="GO:0001510">
    <property type="term" value="P:RNA methylation"/>
    <property type="evidence" value="ECO:0007669"/>
    <property type="project" value="InterPro"/>
</dbReference>
<dbReference type="InterPro" id="IPR029063">
    <property type="entry name" value="SAM-dependent_MTases_sf"/>
</dbReference>
<feature type="domain" description="SAM-dependent MTase RsmB/NOP-type" evidence="5">
    <location>
        <begin position="145"/>
        <end position="432"/>
    </location>
</feature>
<dbReference type="CDD" id="cd02440">
    <property type="entry name" value="AdoMet_MTases"/>
    <property type="match status" value="1"/>
</dbReference>
<organism evidence="6">
    <name type="scientific">marine sediment metagenome</name>
    <dbReference type="NCBI Taxonomy" id="412755"/>
    <lineage>
        <taxon>unclassified sequences</taxon>
        <taxon>metagenomes</taxon>
        <taxon>ecological metagenomes</taxon>
    </lineage>
</organism>
<reference evidence="6" key="1">
    <citation type="journal article" date="2015" name="Nature">
        <title>Complex archaea that bridge the gap between prokaryotes and eukaryotes.</title>
        <authorList>
            <person name="Spang A."/>
            <person name="Saw J.H."/>
            <person name="Jorgensen S.L."/>
            <person name="Zaremba-Niedzwiedzka K."/>
            <person name="Martijn J."/>
            <person name="Lind A.E."/>
            <person name="van Eijk R."/>
            <person name="Schleper C."/>
            <person name="Guy L."/>
            <person name="Ettema T.J."/>
        </authorList>
    </citation>
    <scope>NUCLEOTIDE SEQUENCE</scope>
</reference>
<gene>
    <name evidence="6" type="ORF">LCGC14_0683090</name>
</gene>
<keyword evidence="4" id="KW-0694">RNA-binding</keyword>
<accession>A0A0F9QSK4</accession>
<dbReference type="InterPro" id="IPR023267">
    <property type="entry name" value="RCMT"/>
</dbReference>
<name>A0A0F9QSK4_9ZZZZ</name>
<keyword evidence="1" id="KW-0489">Methyltransferase</keyword>
<evidence type="ECO:0000313" key="6">
    <source>
        <dbReference type="EMBL" id="KKN45429.1"/>
    </source>
</evidence>
<dbReference type="Pfam" id="PF22458">
    <property type="entry name" value="RsmF-B_ferredox"/>
    <property type="match status" value="1"/>
</dbReference>
<dbReference type="EMBL" id="LAZR01001390">
    <property type="protein sequence ID" value="KKN45429.1"/>
    <property type="molecule type" value="Genomic_DNA"/>
</dbReference>
<evidence type="ECO:0000259" key="5">
    <source>
        <dbReference type="PROSITE" id="PS51686"/>
    </source>
</evidence>
<keyword evidence="2" id="KW-0808">Transferase</keyword>
<dbReference type="PROSITE" id="PS51686">
    <property type="entry name" value="SAM_MT_RSMB_NOP"/>
    <property type="match status" value="1"/>
</dbReference>
<dbReference type="Gene3D" id="3.40.50.150">
    <property type="entry name" value="Vaccinia Virus protein VP39"/>
    <property type="match status" value="1"/>
</dbReference>
<keyword evidence="3" id="KW-0949">S-adenosyl-L-methionine</keyword>
<comment type="caution">
    <text evidence="6">The sequence shown here is derived from an EMBL/GenBank/DDBJ whole genome shotgun (WGS) entry which is preliminary data.</text>
</comment>
<protein>
    <recommendedName>
        <fullName evidence="5">SAM-dependent MTase RsmB/NOP-type domain-containing protein</fullName>
    </recommendedName>
</protein>
<dbReference type="GO" id="GO:0008173">
    <property type="term" value="F:RNA methyltransferase activity"/>
    <property type="evidence" value="ECO:0007669"/>
    <property type="project" value="InterPro"/>
</dbReference>
<dbReference type="PANTHER" id="PTHR22807:SF53">
    <property type="entry name" value="RIBOSOMAL RNA SMALL SUBUNIT METHYLTRANSFERASE B-RELATED"/>
    <property type="match status" value="1"/>
</dbReference>
<dbReference type="PANTHER" id="PTHR22807">
    <property type="entry name" value="NOP2 YEAST -RELATED NOL1/NOP2/FMU SUN DOMAIN-CONTAINING"/>
    <property type="match status" value="1"/>
</dbReference>
<dbReference type="GO" id="GO:0003723">
    <property type="term" value="F:RNA binding"/>
    <property type="evidence" value="ECO:0007669"/>
    <property type="project" value="UniProtKB-KW"/>
</dbReference>
<dbReference type="PRINTS" id="PR02008">
    <property type="entry name" value="RCMTFAMILY"/>
</dbReference>
<dbReference type="Gene3D" id="3.30.70.1170">
    <property type="entry name" value="Sun protein, domain 3"/>
    <property type="match status" value="1"/>
</dbReference>
<evidence type="ECO:0000256" key="3">
    <source>
        <dbReference type="ARBA" id="ARBA00022691"/>
    </source>
</evidence>
<dbReference type="Pfam" id="PF01189">
    <property type="entry name" value="Methyltr_RsmB-F"/>
    <property type="match status" value="1"/>
</dbReference>
<evidence type="ECO:0000256" key="1">
    <source>
        <dbReference type="ARBA" id="ARBA00022603"/>
    </source>
</evidence>
<dbReference type="SUPFAM" id="SSF53335">
    <property type="entry name" value="S-adenosyl-L-methionine-dependent methyltransferases"/>
    <property type="match status" value="1"/>
</dbReference>
<dbReference type="AlphaFoldDB" id="A0A0F9QSK4"/>
<dbReference type="InterPro" id="IPR049560">
    <property type="entry name" value="MeTrfase_RsmB-F_NOP2_cat"/>
</dbReference>
<evidence type="ECO:0000256" key="2">
    <source>
        <dbReference type="ARBA" id="ARBA00022679"/>
    </source>
</evidence>
<proteinExistence type="predicted"/>
<evidence type="ECO:0000256" key="4">
    <source>
        <dbReference type="ARBA" id="ARBA00022884"/>
    </source>
</evidence>
<dbReference type="InterPro" id="IPR001678">
    <property type="entry name" value="MeTrfase_RsmB-F_NOP2_dom"/>
</dbReference>